<dbReference type="NCBIfam" id="TIGR00254">
    <property type="entry name" value="GGDEF"/>
    <property type="match status" value="1"/>
</dbReference>
<proteinExistence type="predicted"/>
<dbReference type="PANTHER" id="PTHR45138">
    <property type="entry name" value="REGULATORY COMPONENTS OF SENSORY TRANSDUCTION SYSTEM"/>
    <property type="match status" value="1"/>
</dbReference>
<keyword evidence="1" id="KW-0472">Membrane</keyword>
<dbReference type="Pfam" id="PF00990">
    <property type="entry name" value="GGDEF"/>
    <property type="match status" value="1"/>
</dbReference>
<comment type="caution">
    <text evidence="3">The sequence shown here is derived from an EMBL/GenBank/DDBJ whole genome shotgun (WGS) entry which is preliminary data.</text>
</comment>
<evidence type="ECO:0000313" key="3">
    <source>
        <dbReference type="EMBL" id="MFI7845959.1"/>
    </source>
</evidence>
<dbReference type="SUPFAM" id="SSF55073">
    <property type="entry name" value="Nucleotide cyclase"/>
    <property type="match status" value="1"/>
</dbReference>
<dbReference type="PANTHER" id="PTHR45138:SF9">
    <property type="entry name" value="DIGUANYLATE CYCLASE DGCM-RELATED"/>
    <property type="match status" value="1"/>
</dbReference>
<dbReference type="PROSITE" id="PS50887">
    <property type="entry name" value="GGDEF"/>
    <property type="match status" value="1"/>
</dbReference>
<dbReference type="InterPro" id="IPR029787">
    <property type="entry name" value="Nucleotide_cyclase"/>
</dbReference>
<dbReference type="InterPro" id="IPR050469">
    <property type="entry name" value="Diguanylate_Cyclase"/>
</dbReference>
<reference evidence="3 4" key="1">
    <citation type="submission" date="2024-08" db="EMBL/GenBank/DDBJ databases">
        <authorList>
            <person name="Vancuren S.J."/>
            <person name="Allen-Vercoe E."/>
        </authorList>
    </citation>
    <scope>NUCLEOTIDE SEQUENCE [LARGE SCALE GENOMIC DNA]</scope>
    <source>
        <strain evidence="3 4">16-6-I_42_FAA</strain>
    </source>
</reference>
<protein>
    <submittedName>
        <fullName evidence="3">GGDEF domain-containing protein</fullName>
    </submittedName>
</protein>
<dbReference type="SMART" id="SM00267">
    <property type="entry name" value="GGDEF"/>
    <property type="match status" value="1"/>
</dbReference>
<keyword evidence="4" id="KW-1185">Reference proteome</keyword>
<dbReference type="CDD" id="cd01949">
    <property type="entry name" value="GGDEF"/>
    <property type="match status" value="1"/>
</dbReference>
<evidence type="ECO:0000259" key="2">
    <source>
        <dbReference type="PROSITE" id="PS50887"/>
    </source>
</evidence>
<keyword evidence="1" id="KW-0812">Transmembrane</keyword>
<dbReference type="InterPro" id="IPR000160">
    <property type="entry name" value="GGDEF_dom"/>
</dbReference>
<dbReference type="RefSeq" id="WP_396570065.1">
    <property type="nucleotide sequence ID" value="NZ_JBITRD010000011.1"/>
</dbReference>
<accession>A0ABW8AZY0</accession>
<dbReference type="EMBL" id="JBITRD010000011">
    <property type="protein sequence ID" value="MFI7845959.1"/>
    <property type="molecule type" value="Genomic_DNA"/>
</dbReference>
<feature type="domain" description="GGDEF" evidence="2">
    <location>
        <begin position="134"/>
        <end position="265"/>
    </location>
</feature>
<dbReference type="InterPro" id="IPR043128">
    <property type="entry name" value="Rev_trsase/Diguanyl_cyclase"/>
</dbReference>
<dbReference type="Gene3D" id="3.30.70.270">
    <property type="match status" value="1"/>
</dbReference>
<gene>
    <name evidence="3" type="ORF">ACIF0M_10520</name>
</gene>
<organism evidence="3 4">
    <name type="scientific">Dorea amylophila</name>
    <dbReference type="NCBI Taxonomy" id="2981789"/>
    <lineage>
        <taxon>Bacteria</taxon>
        <taxon>Bacillati</taxon>
        <taxon>Bacillota</taxon>
        <taxon>Clostridia</taxon>
        <taxon>Lachnospirales</taxon>
        <taxon>Lachnospiraceae</taxon>
        <taxon>Dorea</taxon>
    </lineage>
</organism>
<evidence type="ECO:0000256" key="1">
    <source>
        <dbReference type="SAM" id="Phobius"/>
    </source>
</evidence>
<dbReference type="Proteomes" id="UP001614216">
    <property type="component" value="Unassembled WGS sequence"/>
</dbReference>
<keyword evidence="1" id="KW-1133">Transmembrane helix</keyword>
<feature type="transmembrane region" description="Helical" evidence="1">
    <location>
        <begin position="73"/>
        <end position="96"/>
    </location>
</feature>
<sequence length="265" mass="30221">MLQQKYYRYNDGYSYSQWIRDMRSGKTDGRFSVAIHGVESTISYKSITSMPGWYVIVELANQDISDITQQFSLLGGIFGSILVGITLIYMLFILLLEKKDKKRYMSLSASDPLTELLNRRALQNAVEEDLKEKRTGYFIFIDIDDFKIYNDTYGHGNGDLCLKHCARIMKKCFPEDSILGRYGGDEFVVCLRGVTRNEAYTYMQEFQSWLTPLTLNTGEEAELSVSAGGAAYPDQGEDFVSLCRKADAALYEVKRNGKGDFRMKD</sequence>
<evidence type="ECO:0000313" key="4">
    <source>
        <dbReference type="Proteomes" id="UP001614216"/>
    </source>
</evidence>
<name>A0ABW8AZY0_9FIRM</name>